<proteinExistence type="predicted"/>
<feature type="domain" description="Glycosyltransferase 2-like" evidence="1">
    <location>
        <begin position="8"/>
        <end position="133"/>
    </location>
</feature>
<dbReference type="EMBL" id="KY710733">
    <property type="protein sequence ID" value="AXZ00044.1"/>
    <property type="molecule type" value="Genomic_DNA"/>
</dbReference>
<dbReference type="PANTHER" id="PTHR22916:SF3">
    <property type="entry name" value="UDP-GLCNAC:BETAGAL BETA-1,3-N-ACETYLGLUCOSAMINYLTRANSFERASE-LIKE PROTEIN 1"/>
    <property type="match status" value="1"/>
</dbReference>
<reference evidence="2" key="1">
    <citation type="journal article" date="2017" name="PLoS ONE">
        <title>Genetic diversity of the O antigens of Proteus species and the development of a suspension array for molecular serotyping.</title>
        <authorList>
            <person name="Yu X."/>
            <person name="Torzewska A."/>
            <person name="Zhang X."/>
            <person name="Yin Z."/>
            <person name="Drzewiecka D."/>
            <person name="Cao H."/>
            <person name="Liu B."/>
            <person name="Knirel Y.A."/>
            <person name="Rozalski A."/>
            <person name="Wang L."/>
        </authorList>
    </citation>
    <scope>NUCLEOTIDE SEQUENCE</scope>
    <source>
        <strain evidence="2">G2669</strain>
    </source>
</reference>
<dbReference type="InterPro" id="IPR029044">
    <property type="entry name" value="Nucleotide-diphossugar_trans"/>
</dbReference>
<dbReference type="Pfam" id="PF00535">
    <property type="entry name" value="Glycos_transf_2"/>
    <property type="match status" value="1"/>
</dbReference>
<evidence type="ECO:0000259" key="1">
    <source>
        <dbReference type="Pfam" id="PF00535"/>
    </source>
</evidence>
<evidence type="ECO:0000313" key="2">
    <source>
        <dbReference type="EMBL" id="AXZ00044.1"/>
    </source>
</evidence>
<dbReference type="GO" id="GO:0016758">
    <property type="term" value="F:hexosyltransferase activity"/>
    <property type="evidence" value="ECO:0007669"/>
    <property type="project" value="UniProtKB-ARBA"/>
</dbReference>
<dbReference type="SUPFAM" id="SSF53448">
    <property type="entry name" value="Nucleotide-diphospho-sugar transferases"/>
    <property type="match status" value="1"/>
</dbReference>
<accession>A0A385JP15</accession>
<name>A0A385JP15_9GAMM</name>
<dbReference type="InterPro" id="IPR001173">
    <property type="entry name" value="Glyco_trans_2-like"/>
</dbReference>
<dbReference type="PANTHER" id="PTHR22916">
    <property type="entry name" value="GLYCOSYLTRANSFERASE"/>
    <property type="match status" value="1"/>
</dbReference>
<dbReference type="AlphaFoldDB" id="A0A385JP15"/>
<organism evidence="2">
    <name type="scientific">Proteus penneri</name>
    <dbReference type="NCBI Taxonomy" id="102862"/>
    <lineage>
        <taxon>Bacteria</taxon>
        <taxon>Pseudomonadati</taxon>
        <taxon>Pseudomonadota</taxon>
        <taxon>Gammaproteobacteria</taxon>
        <taxon>Enterobacterales</taxon>
        <taxon>Morganellaceae</taxon>
        <taxon>Proteus</taxon>
    </lineage>
</organism>
<protein>
    <submittedName>
        <fullName evidence="2">Gt2</fullName>
    </submittedName>
</protein>
<sequence>MKNTYKISVLMSVYNDSIHLNEAIDSILNQTFKDFEFIIINDGSTDLSIDILKEYEEKDSRVKVYTNASNIGLAKSLNKGFLLASGDYIARMDADDYSYPTRLQKQFEFMEDHKNIMVCGTSMEIYEQDDKFMILPTSHNAIAAGLIFGTNFYHPTVIFRSDFIKQNKIVYPEDYQYAQDYGLWVNLLKLNQENIFSNLEEALLKYRIHPERNRKNYFSTQTSFAIKAQINALSMFNIEASKNVLYNLNFSNEELSLCNIKECDVILDKIRTKNKELCPYFYKNLEVAIVRKKVSLFRRCEKKSLFYPYMKVKARLIYLMNRKMIKALN</sequence>
<dbReference type="Gene3D" id="3.90.550.10">
    <property type="entry name" value="Spore Coat Polysaccharide Biosynthesis Protein SpsA, Chain A"/>
    <property type="match status" value="1"/>
</dbReference>